<comment type="similarity">
    <text evidence="1 5">Belongs to the FliD family.</text>
</comment>
<evidence type="ECO:0000256" key="3">
    <source>
        <dbReference type="ARBA" id="ARBA00023054"/>
    </source>
</evidence>
<proteinExistence type="inferred from homology"/>
<dbReference type="AlphaFoldDB" id="A0A558R1C9"/>
<evidence type="ECO:0000259" key="6">
    <source>
        <dbReference type="Pfam" id="PF02465"/>
    </source>
</evidence>
<dbReference type="InterPro" id="IPR010809">
    <property type="entry name" value="FliD_C"/>
</dbReference>
<dbReference type="EMBL" id="VNIM01000051">
    <property type="protein sequence ID" value="TVV73180.1"/>
    <property type="molecule type" value="Genomic_DNA"/>
</dbReference>
<comment type="subunit">
    <text evidence="2 5">Homopentamer.</text>
</comment>
<dbReference type="GO" id="GO:0007155">
    <property type="term" value="P:cell adhesion"/>
    <property type="evidence" value="ECO:0007669"/>
    <property type="project" value="InterPro"/>
</dbReference>
<protein>
    <recommendedName>
        <fullName evidence="5">Flagellar hook-associated protein 2</fullName>
        <shortName evidence="5">HAP2</shortName>
    </recommendedName>
    <alternativeName>
        <fullName evidence="5">Flagellar cap protein</fullName>
    </alternativeName>
</protein>
<keyword evidence="4 5" id="KW-0975">Bacterial flagellum</keyword>
<dbReference type="Proteomes" id="UP000318681">
    <property type="component" value="Unassembled WGS sequence"/>
</dbReference>
<dbReference type="InterPro" id="IPR040026">
    <property type="entry name" value="FliD"/>
</dbReference>
<dbReference type="GO" id="GO:0009424">
    <property type="term" value="C:bacterial-type flagellum hook"/>
    <property type="evidence" value="ECO:0007669"/>
    <property type="project" value="UniProtKB-UniRule"/>
</dbReference>
<gene>
    <name evidence="8" type="ORF">FOY91_12890</name>
</gene>
<dbReference type="RefSeq" id="WP_145152514.1">
    <property type="nucleotide sequence ID" value="NZ_VNIM01000051.1"/>
</dbReference>
<dbReference type="GO" id="GO:0005576">
    <property type="term" value="C:extracellular region"/>
    <property type="evidence" value="ECO:0007669"/>
    <property type="project" value="UniProtKB-SubCell"/>
</dbReference>
<dbReference type="GO" id="GO:0009421">
    <property type="term" value="C:bacterial-type flagellum filament cap"/>
    <property type="evidence" value="ECO:0007669"/>
    <property type="project" value="InterPro"/>
</dbReference>
<dbReference type="PANTHER" id="PTHR30288">
    <property type="entry name" value="FLAGELLAR CAP/ASSEMBLY PROTEIN FLID"/>
    <property type="match status" value="1"/>
</dbReference>
<accession>A0A558R1C9</accession>
<dbReference type="InterPro" id="IPR003481">
    <property type="entry name" value="FliD_N"/>
</dbReference>
<evidence type="ECO:0000256" key="2">
    <source>
        <dbReference type="ARBA" id="ARBA00011255"/>
    </source>
</evidence>
<dbReference type="InterPro" id="IPR010810">
    <property type="entry name" value="Flagellin_hook_IN_motif"/>
</dbReference>
<feature type="domain" description="Flagellar hook-associated protein 2 C-terminal" evidence="7">
    <location>
        <begin position="219"/>
        <end position="515"/>
    </location>
</feature>
<reference evidence="8 9" key="1">
    <citation type="submission" date="2019-07" db="EMBL/GenBank/DDBJ databases">
        <title>Sphingomonas solaris sp. nov., isolated from a solar panel from Boston, Massachusetts.</title>
        <authorList>
            <person name="Tanner K."/>
            <person name="Pascual J."/>
            <person name="Mancuso C."/>
            <person name="Pereto J."/>
            <person name="Khalil A."/>
            <person name="Vilanova C."/>
        </authorList>
    </citation>
    <scope>NUCLEOTIDE SEQUENCE [LARGE SCALE GENOMIC DNA]</scope>
    <source>
        <strain evidence="8 9">R4DWN</strain>
    </source>
</reference>
<comment type="function">
    <text evidence="5">Required for morphogenesis and for the elongation of the flagellar filament by facilitating polymerization of the flagellin monomers at the tip of growing filament. Forms a capping structure, which prevents flagellin subunits (transported through the central channel of the flagellum) from leaking out without polymerization at the distal end.</text>
</comment>
<dbReference type="Pfam" id="PF02465">
    <property type="entry name" value="FliD_N"/>
    <property type="match status" value="1"/>
</dbReference>
<feature type="domain" description="Flagellar hook-associated protein 2 N-terminal" evidence="6">
    <location>
        <begin position="12"/>
        <end position="110"/>
    </location>
</feature>
<dbReference type="Pfam" id="PF07195">
    <property type="entry name" value="FliD_C"/>
    <property type="match status" value="1"/>
</dbReference>
<name>A0A558R1C9_9SPHN</name>
<keyword evidence="9" id="KW-1185">Reference proteome</keyword>
<evidence type="ECO:0000256" key="4">
    <source>
        <dbReference type="ARBA" id="ARBA00023143"/>
    </source>
</evidence>
<evidence type="ECO:0000259" key="7">
    <source>
        <dbReference type="Pfam" id="PF07195"/>
    </source>
</evidence>
<keyword evidence="8" id="KW-0966">Cell projection</keyword>
<comment type="caution">
    <text evidence="8">The sequence shown here is derived from an EMBL/GenBank/DDBJ whole genome shotgun (WGS) entry which is preliminary data.</text>
</comment>
<evidence type="ECO:0000313" key="9">
    <source>
        <dbReference type="Proteomes" id="UP000318681"/>
    </source>
</evidence>
<dbReference type="GO" id="GO:0071973">
    <property type="term" value="P:bacterial-type flagellum-dependent cell motility"/>
    <property type="evidence" value="ECO:0007669"/>
    <property type="project" value="TreeGrafter"/>
</dbReference>
<evidence type="ECO:0000256" key="1">
    <source>
        <dbReference type="ARBA" id="ARBA00009764"/>
    </source>
</evidence>
<dbReference type="Pfam" id="PF07196">
    <property type="entry name" value="Flagellin_IN"/>
    <property type="match status" value="1"/>
</dbReference>
<dbReference type="OrthoDB" id="7388356at2"/>
<comment type="subcellular location">
    <subcellularLocation>
        <location evidence="5">Secreted</location>
    </subcellularLocation>
    <subcellularLocation>
        <location evidence="5">Bacterial flagellum</location>
    </subcellularLocation>
</comment>
<keyword evidence="3" id="KW-0175">Coiled coil</keyword>
<sequence length="532" mass="53429">MTSIASSLGVGSGLDTTSIVEKLTAAVKEPKEAAIKKRETTNTAKISSLASAVSGIDTFSTSLTALISGGTLFTQPNSSDTSIVSASAIAGARIGNLSATLEIKQLAQAQTVVSGNLGGNTATVGAGTLTLTTANGTFDITTSETDTLDDLAKKISGAGAGLAASVVQDSKGARLVVKSATGAAKAFTVTTDAAADGLGRFTYDAAATSNPTSLAQKPQDATIVYDGVEVTRATNSISDLVPGVKLDLKKAAEGTTVTLGTTRPTTAITNAVTDFVDTYNALKSILDEATASRAADGSGGGPLRGDYGIRDMQRQLSKLTSTVLGGSGTGPKTLAEIGVSTNRDGSLALDTAKLNSMLASDPDGVEALFNPTQTSSSPLLKIGSVVGRTAPGSYKIENVTTSPLAGTIAGFPALVSGTSLIASASSPAAGLVLNVSGDVASATITIDAGIGGALKAIRDSLRGTDGALATAQAAAKKETTPIPDAGLKREEGVPAYSNRLSTSFGTMDTRVAAYKATQSYLDQQIKLWTNDS</sequence>
<evidence type="ECO:0000256" key="5">
    <source>
        <dbReference type="RuleBase" id="RU362066"/>
    </source>
</evidence>
<evidence type="ECO:0000313" key="8">
    <source>
        <dbReference type="EMBL" id="TVV73180.1"/>
    </source>
</evidence>
<keyword evidence="5" id="KW-0964">Secreted</keyword>
<keyword evidence="8" id="KW-0282">Flagellum</keyword>
<organism evidence="8 9">
    <name type="scientific">Alterirhizorhabdus solaris</name>
    <dbReference type="NCBI Taxonomy" id="2529389"/>
    <lineage>
        <taxon>Bacteria</taxon>
        <taxon>Pseudomonadati</taxon>
        <taxon>Pseudomonadota</taxon>
        <taxon>Alphaproteobacteria</taxon>
        <taxon>Sphingomonadales</taxon>
        <taxon>Rhizorhabdaceae</taxon>
        <taxon>Alterirhizorhabdus</taxon>
    </lineage>
</organism>
<keyword evidence="8" id="KW-0969">Cilium</keyword>
<dbReference type="PANTHER" id="PTHR30288:SF0">
    <property type="entry name" value="FLAGELLAR HOOK-ASSOCIATED PROTEIN 2"/>
    <property type="match status" value="1"/>
</dbReference>